<feature type="transmembrane region" description="Helical" evidence="8">
    <location>
        <begin position="157"/>
        <end position="180"/>
    </location>
</feature>
<dbReference type="InterPro" id="IPR000620">
    <property type="entry name" value="EamA_dom"/>
</dbReference>
<keyword evidence="5 8" id="KW-0812">Transmembrane</keyword>
<evidence type="ECO:0000259" key="9">
    <source>
        <dbReference type="Pfam" id="PF00892"/>
    </source>
</evidence>
<protein>
    <submittedName>
        <fullName evidence="10">Chloramphenicol-sensitive protein RarD</fullName>
    </submittedName>
</protein>
<evidence type="ECO:0000256" key="8">
    <source>
        <dbReference type="SAM" id="Phobius"/>
    </source>
</evidence>
<feature type="transmembrane region" description="Helical" evidence="8">
    <location>
        <begin position="125"/>
        <end position="145"/>
    </location>
</feature>
<dbReference type="EMBL" id="VLLL01000006">
    <property type="protein sequence ID" value="TWJ12262.1"/>
    <property type="molecule type" value="Genomic_DNA"/>
</dbReference>
<keyword evidence="11" id="KW-1185">Reference proteome</keyword>
<feature type="transmembrane region" description="Helical" evidence="8">
    <location>
        <begin position="50"/>
        <end position="67"/>
    </location>
</feature>
<comment type="subcellular location">
    <subcellularLocation>
        <location evidence="1">Cell membrane</location>
        <topology evidence="1">Multi-pass membrane protein</topology>
    </subcellularLocation>
</comment>
<evidence type="ECO:0000256" key="5">
    <source>
        <dbReference type="ARBA" id="ARBA00022692"/>
    </source>
</evidence>
<evidence type="ECO:0000256" key="3">
    <source>
        <dbReference type="ARBA" id="ARBA00022448"/>
    </source>
</evidence>
<evidence type="ECO:0000313" key="10">
    <source>
        <dbReference type="EMBL" id="TWJ12262.1"/>
    </source>
</evidence>
<dbReference type="NCBIfam" id="TIGR00688">
    <property type="entry name" value="rarD"/>
    <property type="match status" value="1"/>
</dbReference>
<reference evidence="10 11" key="1">
    <citation type="journal article" date="2013" name="Stand. Genomic Sci.">
        <title>Genomic Encyclopedia of Type Strains, Phase I: The one thousand microbial genomes (KMG-I) project.</title>
        <authorList>
            <person name="Kyrpides N.C."/>
            <person name="Woyke T."/>
            <person name="Eisen J.A."/>
            <person name="Garrity G."/>
            <person name="Lilburn T.G."/>
            <person name="Beck B.J."/>
            <person name="Whitman W.B."/>
            <person name="Hugenholtz P."/>
            <person name="Klenk H.P."/>
        </authorList>
    </citation>
    <scope>NUCLEOTIDE SEQUENCE [LARGE SCALE GENOMIC DNA]</scope>
    <source>
        <strain evidence="10 11">DSM 45044</strain>
    </source>
</reference>
<dbReference type="AlphaFoldDB" id="A0A562V368"/>
<dbReference type="PANTHER" id="PTHR22911">
    <property type="entry name" value="ACYL-MALONYL CONDENSING ENZYME-RELATED"/>
    <property type="match status" value="1"/>
</dbReference>
<gene>
    <name evidence="10" type="ORF">LX16_3018</name>
</gene>
<evidence type="ECO:0000256" key="2">
    <source>
        <dbReference type="ARBA" id="ARBA00007362"/>
    </source>
</evidence>
<evidence type="ECO:0000256" key="4">
    <source>
        <dbReference type="ARBA" id="ARBA00022475"/>
    </source>
</evidence>
<name>A0A562V368_9ACTN</name>
<keyword evidence="6 8" id="KW-1133">Transmembrane helix</keyword>
<evidence type="ECO:0000313" key="11">
    <source>
        <dbReference type="Proteomes" id="UP000321617"/>
    </source>
</evidence>
<dbReference type="InterPro" id="IPR037185">
    <property type="entry name" value="EmrE-like"/>
</dbReference>
<accession>A0A562V368</accession>
<feature type="transmembrane region" description="Helical" evidence="8">
    <location>
        <begin position="20"/>
        <end position="38"/>
    </location>
</feature>
<organism evidence="10 11">
    <name type="scientific">Stackebrandtia albiflava</name>
    <dbReference type="NCBI Taxonomy" id="406432"/>
    <lineage>
        <taxon>Bacteria</taxon>
        <taxon>Bacillati</taxon>
        <taxon>Actinomycetota</taxon>
        <taxon>Actinomycetes</taxon>
        <taxon>Glycomycetales</taxon>
        <taxon>Glycomycetaceae</taxon>
        <taxon>Stackebrandtia</taxon>
    </lineage>
</organism>
<dbReference type="PANTHER" id="PTHR22911:SF137">
    <property type="entry name" value="SOLUTE CARRIER FAMILY 35 MEMBER G2-RELATED"/>
    <property type="match status" value="1"/>
</dbReference>
<dbReference type="InterPro" id="IPR004626">
    <property type="entry name" value="RarD"/>
</dbReference>
<feature type="transmembrane region" description="Helical" evidence="8">
    <location>
        <begin position="187"/>
        <end position="207"/>
    </location>
</feature>
<evidence type="ECO:0000256" key="1">
    <source>
        <dbReference type="ARBA" id="ARBA00004651"/>
    </source>
</evidence>
<comment type="similarity">
    <text evidence="2">Belongs to the EamA transporter family.</text>
</comment>
<dbReference type="Pfam" id="PF00892">
    <property type="entry name" value="EamA"/>
    <property type="match status" value="1"/>
</dbReference>
<keyword evidence="7 8" id="KW-0472">Membrane</keyword>
<evidence type="ECO:0000256" key="7">
    <source>
        <dbReference type="ARBA" id="ARBA00023136"/>
    </source>
</evidence>
<feature type="transmembrane region" description="Helical" evidence="8">
    <location>
        <begin position="213"/>
        <end position="235"/>
    </location>
</feature>
<dbReference type="GO" id="GO:0005886">
    <property type="term" value="C:plasma membrane"/>
    <property type="evidence" value="ECO:0007669"/>
    <property type="project" value="UniProtKB-SubCell"/>
</dbReference>
<feature type="transmembrane region" description="Helical" evidence="8">
    <location>
        <begin position="97"/>
        <end position="113"/>
    </location>
</feature>
<proteinExistence type="inferred from homology"/>
<keyword evidence="4" id="KW-1003">Cell membrane</keyword>
<feature type="domain" description="EamA" evidence="9">
    <location>
        <begin position="17"/>
        <end position="89"/>
    </location>
</feature>
<dbReference type="Proteomes" id="UP000321617">
    <property type="component" value="Unassembled WGS sequence"/>
</dbReference>
<comment type="caution">
    <text evidence="10">The sequence shown here is derived from an EMBL/GenBank/DDBJ whole genome shotgun (WGS) entry which is preliminary data.</text>
</comment>
<evidence type="ECO:0000256" key="6">
    <source>
        <dbReference type="ARBA" id="ARBA00022989"/>
    </source>
</evidence>
<keyword evidence="3" id="KW-0813">Transport</keyword>
<feature type="transmembrane region" description="Helical" evidence="8">
    <location>
        <begin position="74"/>
        <end position="91"/>
    </location>
</feature>
<dbReference type="SUPFAM" id="SSF103481">
    <property type="entry name" value="Multidrug resistance efflux transporter EmrE"/>
    <property type="match status" value="2"/>
</dbReference>
<sequence length="257" mass="27307">MGLRRFRHLRAALRDTRTVVTLVLAGVIITVNWGTYIYGVNSGHVVESALGYFLNPLVTVLLGVVVLRERLRRLQWAAVGIGAVAMVTLTLDYGRLPWIALVLGCSFATYGLLKKQVRMPAADGLFAETAVVTLPAAGFLVWLHATGEGTFGTVSLGHGLLMAGAGLVTAIPLLFFAGAASRLPMTALGMGQYIAPSIQFVIGVAVFHEAMPAARWIGFGLVWLALLAFTVDAFGHGRRLRAARRAAAEPLPATSTG</sequence>